<dbReference type="EMBL" id="LMWI01000002">
    <property type="protein sequence ID" value="KUJ46031.1"/>
    <property type="molecule type" value="Genomic_DNA"/>
</dbReference>
<evidence type="ECO:0000313" key="3">
    <source>
        <dbReference type="Proteomes" id="UP000053246"/>
    </source>
</evidence>
<name>A0A9X0LDG3_9ACTN</name>
<dbReference type="OMA" id="AWRPAHE"/>
<dbReference type="InterPro" id="IPR036291">
    <property type="entry name" value="NAD(P)-bd_dom_sf"/>
</dbReference>
<feature type="domain" description="NAD-dependent epimerase/dehydratase" evidence="1">
    <location>
        <begin position="18"/>
        <end position="97"/>
    </location>
</feature>
<dbReference type="PANTHER" id="PTHR48079">
    <property type="entry name" value="PROTEIN YEEZ"/>
    <property type="match status" value="1"/>
</dbReference>
<reference evidence="2 3" key="1">
    <citation type="submission" date="2015-10" db="EMBL/GenBank/DDBJ databases">
        <authorList>
            <person name="Ju K.-S."/>
            <person name="Doroghazi J.R."/>
            <person name="Metcalf W.W."/>
        </authorList>
    </citation>
    <scope>NUCLEOTIDE SEQUENCE [LARGE SCALE GENOMIC DNA]</scope>
    <source>
        <strain evidence="2 3">NRRL B-24793</strain>
    </source>
</reference>
<dbReference type="Pfam" id="PF01370">
    <property type="entry name" value="Epimerase"/>
    <property type="match status" value="1"/>
</dbReference>
<dbReference type="InterPro" id="IPR001509">
    <property type="entry name" value="Epimerase_deHydtase"/>
</dbReference>
<keyword evidence="3" id="KW-1185">Reference proteome</keyword>
<proteinExistence type="predicted"/>
<accession>A0A9X0LDG3</accession>
<dbReference type="GO" id="GO:0005737">
    <property type="term" value="C:cytoplasm"/>
    <property type="evidence" value="ECO:0007669"/>
    <property type="project" value="TreeGrafter"/>
</dbReference>
<comment type="caution">
    <text evidence="2">The sequence shown here is derived from an EMBL/GenBank/DDBJ whole genome shotgun (WGS) entry which is preliminary data.</text>
</comment>
<dbReference type="RefSeq" id="WP_013735523.1">
    <property type="nucleotide sequence ID" value="NZ_LMWI01000002.1"/>
</dbReference>
<sequence length="297" mass="31647">MSEFEVQVGAGIHPPAKVLIIGAAGYVGTHTARAFVQSGYQVTGLQRPGGTKVSARYPTVPGDLTDPASLTRAAQGFDLVVNLGPPLDEERDLAAIDALLASGVPLIHTSGSDVSGEGYRAEDTLPTPHPFVGWRDTVERRAVEGGGIVVRPGLIYGNGGGVVGDMWIPLRDRVGAGVYIGEPGVRWAAVHVEDLAWLYVAMAAKAAPGTYWHGVAESIEVDAIADVIGGGKTISWPLDEEPPAEIAVLAGLFRLDQEVSAVKTRHLLGWSPAYPSIVTALRHELRREPMTDWRDRR</sequence>
<evidence type="ECO:0000313" key="2">
    <source>
        <dbReference type="EMBL" id="KUJ46031.1"/>
    </source>
</evidence>
<dbReference type="Proteomes" id="UP000053246">
    <property type="component" value="Unassembled WGS sequence"/>
</dbReference>
<dbReference type="AlphaFoldDB" id="A0A9X0LDG3"/>
<dbReference type="InterPro" id="IPR051783">
    <property type="entry name" value="NAD(P)-dependent_oxidoreduct"/>
</dbReference>
<dbReference type="GO" id="GO:0004029">
    <property type="term" value="F:aldehyde dehydrogenase (NAD+) activity"/>
    <property type="evidence" value="ECO:0007669"/>
    <property type="project" value="TreeGrafter"/>
</dbReference>
<dbReference type="PANTHER" id="PTHR48079:SF6">
    <property type="entry name" value="NAD(P)-BINDING DOMAIN-CONTAINING PROTEIN-RELATED"/>
    <property type="match status" value="1"/>
</dbReference>
<evidence type="ECO:0000259" key="1">
    <source>
        <dbReference type="Pfam" id="PF01370"/>
    </source>
</evidence>
<organism evidence="2 3">
    <name type="scientific">Micromonospora maris</name>
    <dbReference type="NCBI Taxonomy" id="1003110"/>
    <lineage>
        <taxon>Bacteria</taxon>
        <taxon>Bacillati</taxon>
        <taxon>Actinomycetota</taxon>
        <taxon>Actinomycetes</taxon>
        <taxon>Micromonosporales</taxon>
        <taxon>Micromonosporaceae</taxon>
        <taxon>Micromonospora</taxon>
    </lineage>
</organism>
<gene>
    <name evidence="2" type="ORF">ADL17_23970</name>
</gene>
<protein>
    <submittedName>
        <fullName evidence="2">NAD-dependent dehydratase</fullName>
    </submittedName>
</protein>
<dbReference type="Gene3D" id="3.40.50.720">
    <property type="entry name" value="NAD(P)-binding Rossmann-like Domain"/>
    <property type="match status" value="1"/>
</dbReference>
<dbReference type="SUPFAM" id="SSF51735">
    <property type="entry name" value="NAD(P)-binding Rossmann-fold domains"/>
    <property type="match status" value="1"/>
</dbReference>